<dbReference type="Pfam" id="PF13442">
    <property type="entry name" value="Cytochrome_CBB3"/>
    <property type="match status" value="1"/>
</dbReference>
<dbReference type="PANTHER" id="PTHR35008">
    <property type="entry name" value="BLL4482 PROTEIN-RELATED"/>
    <property type="match status" value="1"/>
</dbReference>
<evidence type="ECO:0000259" key="5">
    <source>
        <dbReference type="PROSITE" id="PS51007"/>
    </source>
</evidence>
<keyword evidence="1 4" id="KW-0349">Heme</keyword>
<organism evidence="6 7">
    <name type="scientific">Ferruginivarius sediminum</name>
    <dbReference type="NCBI Taxonomy" id="2661937"/>
    <lineage>
        <taxon>Bacteria</taxon>
        <taxon>Pseudomonadati</taxon>
        <taxon>Pseudomonadota</taxon>
        <taxon>Alphaproteobacteria</taxon>
        <taxon>Rhodospirillales</taxon>
        <taxon>Rhodospirillaceae</taxon>
        <taxon>Ferruginivarius</taxon>
    </lineage>
</organism>
<keyword evidence="3 4" id="KW-0408">Iron</keyword>
<dbReference type="GO" id="GO:0009055">
    <property type="term" value="F:electron transfer activity"/>
    <property type="evidence" value="ECO:0007669"/>
    <property type="project" value="InterPro"/>
</dbReference>
<gene>
    <name evidence="6" type="ORF">DRB17_09430</name>
</gene>
<dbReference type="InterPro" id="IPR009056">
    <property type="entry name" value="Cyt_c-like_dom"/>
</dbReference>
<reference evidence="6 7" key="1">
    <citation type="submission" date="2018-07" db="EMBL/GenBank/DDBJ databases">
        <title>Venubactetium sediminum gen. nov., sp. nov., isolated from a marine solar saltern.</title>
        <authorList>
            <person name="Wang S."/>
        </authorList>
    </citation>
    <scope>NUCLEOTIDE SEQUENCE [LARGE SCALE GENOMIC DNA]</scope>
    <source>
        <strain evidence="6 7">WD2A32</strain>
    </source>
</reference>
<evidence type="ECO:0000256" key="4">
    <source>
        <dbReference type="PROSITE-ProRule" id="PRU00433"/>
    </source>
</evidence>
<dbReference type="RefSeq" id="WP_114581949.1">
    <property type="nucleotide sequence ID" value="NZ_QPMH01000007.1"/>
</dbReference>
<sequence>MRRTVIAAGIGVLLLAAGAGWWYGATAVRAPATSAADQAALLATGERTYANNCVECHGPAGGGQPDWRQRKANGRMPAPPLNGTGHTWHHPDPHLYAVVSKGVAALAPEGYQSDMKGFGDKLSERETRAVIAYVKQWWAAEIRARQKDITERATSSR</sequence>
<feature type="domain" description="Cytochrome c" evidence="5">
    <location>
        <begin position="40"/>
        <end position="138"/>
    </location>
</feature>
<dbReference type="PROSITE" id="PS51007">
    <property type="entry name" value="CYTC"/>
    <property type="match status" value="1"/>
</dbReference>
<evidence type="ECO:0000313" key="6">
    <source>
        <dbReference type="EMBL" id="RDD62051.1"/>
    </source>
</evidence>
<dbReference type="InterPro" id="IPR051459">
    <property type="entry name" value="Cytochrome_c-type_DH"/>
</dbReference>
<dbReference type="Proteomes" id="UP000253941">
    <property type="component" value="Unassembled WGS sequence"/>
</dbReference>
<dbReference type="GO" id="GO:0046872">
    <property type="term" value="F:metal ion binding"/>
    <property type="evidence" value="ECO:0007669"/>
    <property type="project" value="UniProtKB-KW"/>
</dbReference>
<dbReference type="GO" id="GO:0020037">
    <property type="term" value="F:heme binding"/>
    <property type="evidence" value="ECO:0007669"/>
    <property type="project" value="InterPro"/>
</dbReference>
<keyword evidence="2 4" id="KW-0479">Metal-binding</keyword>
<evidence type="ECO:0000313" key="7">
    <source>
        <dbReference type="Proteomes" id="UP000253941"/>
    </source>
</evidence>
<comment type="caution">
    <text evidence="6">The sequence shown here is derived from an EMBL/GenBank/DDBJ whole genome shotgun (WGS) entry which is preliminary data.</text>
</comment>
<protein>
    <submittedName>
        <fullName evidence="6">Cytochrome c</fullName>
    </submittedName>
</protein>
<proteinExistence type="predicted"/>
<dbReference type="AlphaFoldDB" id="A0A369T9P2"/>
<dbReference type="Gene3D" id="1.10.760.10">
    <property type="entry name" value="Cytochrome c-like domain"/>
    <property type="match status" value="1"/>
</dbReference>
<accession>A0A369T9P2</accession>
<evidence type="ECO:0000256" key="3">
    <source>
        <dbReference type="ARBA" id="ARBA00023004"/>
    </source>
</evidence>
<dbReference type="PANTHER" id="PTHR35008:SF4">
    <property type="entry name" value="BLL4482 PROTEIN"/>
    <property type="match status" value="1"/>
</dbReference>
<evidence type="ECO:0000256" key="2">
    <source>
        <dbReference type="ARBA" id="ARBA00022723"/>
    </source>
</evidence>
<dbReference type="SUPFAM" id="SSF46626">
    <property type="entry name" value="Cytochrome c"/>
    <property type="match status" value="1"/>
</dbReference>
<keyword evidence="7" id="KW-1185">Reference proteome</keyword>
<evidence type="ECO:0000256" key="1">
    <source>
        <dbReference type="ARBA" id="ARBA00022617"/>
    </source>
</evidence>
<dbReference type="EMBL" id="QPMH01000007">
    <property type="protein sequence ID" value="RDD62051.1"/>
    <property type="molecule type" value="Genomic_DNA"/>
</dbReference>
<name>A0A369T9P2_9PROT</name>
<dbReference type="InterPro" id="IPR036909">
    <property type="entry name" value="Cyt_c-like_dom_sf"/>
</dbReference>